<evidence type="ECO:0000313" key="3">
    <source>
        <dbReference type="Proteomes" id="UP000683507"/>
    </source>
</evidence>
<sequence>MESFKDIEYFVNALSGERLTYLKSYIKSLVPNLLEVREEQVENLCCPDCGSDKLKKNGNYGDKQKFVCKACNRGFGILSGTCVHGLHKRELWTRFIEFTLESMSIRKICEELNISRQTCLDWRHKLLTSINEVFTKEFHGIVEMDDMLMRLNQKGRREDFIEESRRTKTITNRYGNRVSMRLKGNRKRGISRDQVSVLLTVDRYGTVGTGMLKRGKMDSNSLNRVFGNGLLSRLNSDNTIVTDEAKAYVSVLNACGFDHEHINAGNKQWTKGIYHLNTLNNADGRFKKWIKYHFSSVSTKYLHNYLGYFKMLFFVLKSGEKMEEFLRFSLIDITSNFRFRNIENQYQTFLKY</sequence>
<dbReference type="PANTHER" id="PTHR33293">
    <property type="entry name" value="INSERTION ELEMENT IS1 1 PROTEIN INSB-RELATED"/>
    <property type="match status" value="1"/>
</dbReference>
<dbReference type="RefSeq" id="WP_258540253.1">
    <property type="nucleotide sequence ID" value="NZ_OU015584.1"/>
</dbReference>
<dbReference type="KEGG" id="ptan:CRYO30217_00005"/>
<evidence type="ECO:0000259" key="1">
    <source>
        <dbReference type="SMART" id="SM01126"/>
    </source>
</evidence>
<evidence type="ECO:0000313" key="2">
    <source>
        <dbReference type="EMBL" id="CAG5076251.1"/>
    </source>
</evidence>
<dbReference type="EMBL" id="OU015584">
    <property type="protein sequence ID" value="CAG5076251.1"/>
    <property type="molecule type" value="Genomic_DNA"/>
</dbReference>
<dbReference type="NCBIfam" id="NF033547">
    <property type="entry name" value="transpos_IS1595"/>
    <property type="match status" value="1"/>
</dbReference>
<dbReference type="PANTHER" id="PTHR33293:SF1">
    <property type="entry name" value="INSERTION ELEMENT IS1 1 PROTEIN INSB-RELATED"/>
    <property type="match status" value="1"/>
</dbReference>
<reference evidence="2" key="1">
    <citation type="submission" date="2021-04" db="EMBL/GenBank/DDBJ databases">
        <authorList>
            <person name="Rodrigo-Torres L."/>
            <person name="Arahal R. D."/>
            <person name="Lucena T."/>
        </authorList>
    </citation>
    <scope>NUCLEOTIDE SEQUENCE</scope>
    <source>
        <strain evidence="2">AS29M-1</strain>
    </source>
</reference>
<dbReference type="SMART" id="SM01126">
    <property type="entry name" value="DDE_Tnp_IS1595"/>
    <property type="match status" value="1"/>
</dbReference>
<feature type="domain" description="ISXO2-like transposase" evidence="1">
    <location>
        <begin position="137"/>
        <end position="311"/>
    </location>
</feature>
<dbReference type="InterPro" id="IPR051354">
    <property type="entry name" value="Transposase_27_IS1"/>
</dbReference>
<proteinExistence type="predicted"/>
<protein>
    <submittedName>
        <fullName evidence="2">IS1595 family transposase ISLesa1</fullName>
    </submittedName>
</protein>
<accession>A0A916JIB7</accession>
<dbReference type="Proteomes" id="UP000683507">
    <property type="component" value="Chromosome"/>
</dbReference>
<gene>
    <name evidence="2" type="ORF">CRYO30217_00005</name>
</gene>
<name>A0A916JIB7_9FLAO</name>
<dbReference type="Pfam" id="PF12762">
    <property type="entry name" value="DDE_Tnp_IS1595"/>
    <property type="match status" value="1"/>
</dbReference>
<dbReference type="AlphaFoldDB" id="A0A916JIB7"/>
<dbReference type="InterPro" id="IPR024445">
    <property type="entry name" value="Tnp_ISXO2-like"/>
</dbReference>
<keyword evidence="3" id="KW-1185">Reference proteome</keyword>
<organism evidence="2 3">
    <name type="scientific">Parvicella tangerina</name>
    <dbReference type="NCBI Taxonomy" id="2829795"/>
    <lineage>
        <taxon>Bacteria</taxon>
        <taxon>Pseudomonadati</taxon>
        <taxon>Bacteroidota</taxon>
        <taxon>Flavobacteriia</taxon>
        <taxon>Flavobacteriales</taxon>
        <taxon>Parvicellaceae</taxon>
        <taxon>Parvicella</taxon>
    </lineage>
</organism>